<keyword evidence="4" id="KW-1185">Reference proteome</keyword>
<name>A0A1N6F1L7_9BACT</name>
<dbReference type="EMBL" id="FSRA01000001">
    <property type="protein sequence ID" value="SIN89107.1"/>
    <property type="molecule type" value="Genomic_DNA"/>
</dbReference>
<feature type="region of interest" description="Disordered" evidence="1">
    <location>
        <begin position="1"/>
        <end position="23"/>
    </location>
</feature>
<dbReference type="OrthoDB" id="9799970at2"/>
<accession>A0A1N6F1L7</accession>
<dbReference type="InterPro" id="IPR041219">
    <property type="entry name" value="Phage_lysozyme2"/>
</dbReference>
<protein>
    <recommendedName>
        <fullName evidence="2">Phage tail lysozyme domain-containing protein</fullName>
    </recommendedName>
</protein>
<organism evidence="3 4">
    <name type="scientific">Chitinophaga niabensis</name>
    <dbReference type="NCBI Taxonomy" id="536979"/>
    <lineage>
        <taxon>Bacteria</taxon>
        <taxon>Pseudomonadati</taxon>
        <taxon>Bacteroidota</taxon>
        <taxon>Chitinophagia</taxon>
        <taxon>Chitinophagales</taxon>
        <taxon>Chitinophagaceae</taxon>
        <taxon>Chitinophaga</taxon>
    </lineage>
</organism>
<dbReference type="Gene3D" id="1.10.530.10">
    <property type="match status" value="1"/>
</dbReference>
<evidence type="ECO:0000259" key="2">
    <source>
        <dbReference type="Pfam" id="PF18013"/>
    </source>
</evidence>
<evidence type="ECO:0000313" key="4">
    <source>
        <dbReference type="Proteomes" id="UP000185003"/>
    </source>
</evidence>
<evidence type="ECO:0000313" key="3">
    <source>
        <dbReference type="EMBL" id="SIN89107.1"/>
    </source>
</evidence>
<dbReference type="RefSeq" id="WP_074239058.1">
    <property type="nucleotide sequence ID" value="NZ_FSRA01000001.1"/>
</dbReference>
<proteinExistence type="predicted"/>
<dbReference type="Pfam" id="PF18013">
    <property type="entry name" value="Phage_lysozyme2"/>
    <property type="match status" value="1"/>
</dbReference>
<feature type="domain" description="Phage tail lysozyme" evidence="2">
    <location>
        <begin position="160"/>
        <end position="313"/>
    </location>
</feature>
<dbReference type="AlphaFoldDB" id="A0A1N6F1L7"/>
<reference evidence="3 4" key="1">
    <citation type="submission" date="2016-11" db="EMBL/GenBank/DDBJ databases">
        <authorList>
            <person name="Jaros S."/>
            <person name="Januszkiewicz K."/>
            <person name="Wedrychowicz H."/>
        </authorList>
    </citation>
    <scope>NUCLEOTIDE SEQUENCE [LARGE SCALE GENOMIC DNA]</scope>
    <source>
        <strain evidence="3 4">DSM 24787</strain>
    </source>
</reference>
<sequence length="351" mass="38078">MATPKKTQRRTDPAVQTPVSSNSFFPPLNSGVNNFFSAPPVIQRQAATQTATAPAGNALSGPLTASEWRSVEVWSSCGFVGIDPLTNNPTRNAELMAASIFCERALFSREFDGSREDPLLCILTDVTIADPRVQTLATHVASRGPILSWEQRTIANPVLYAMERLINEYHFPVNGAAGMVGNLRAESGVIPNNIESSLPGTPMRARGSDGAVHDFTPEQIMNRGTRGVVGPEDPGVGIAQWTTEPRRSGLFQHQYCGMTQGANILFNMDAQIDYLVTELQGRFPGVYNTLINPRTSVDTASDEVVKRFEVPGAIIENRRLLPDTDPAVAAVLTARRNLSQGAFTTYRAAHP</sequence>
<gene>
    <name evidence="3" type="ORF">SAMN04488055_1957</name>
</gene>
<evidence type="ECO:0000256" key="1">
    <source>
        <dbReference type="SAM" id="MobiDB-lite"/>
    </source>
</evidence>
<dbReference type="Proteomes" id="UP000185003">
    <property type="component" value="Unassembled WGS sequence"/>
</dbReference>
<dbReference type="STRING" id="536979.SAMN04488055_1957"/>